<dbReference type="PANTHER" id="PTHR43811">
    <property type="entry name" value="FKBP-TYPE PEPTIDYL-PROLYL CIS-TRANS ISOMERASE FKPA"/>
    <property type="match status" value="1"/>
</dbReference>
<dbReference type="Proteomes" id="UP000555103">
    <property type="component" value="Unassembled WGS sequence"/>
</dbReference>
<dbReference type="GO" id="GO:0006457">
    <property type="term" value="P:protein folding"/>
    <property type="evidence" value="ECO:0007669"/>
    <property type="project" value="InterPro"/>
</dbReference>
<gene>
    <name evidence="9" type="ORF">GGR21_002592</name>
</gene>
<reference evidence="9 10" key="1">
    <citation type="submission" date="2020-08" db="EMBL/GenBank/DDBJ databases">
        <title>Genomic Encyclopedia of Type Strains, Phase IV (KMG-IV): sequencing the most valuable type-strain genomes for metagenomic binning, comparative biology and taxonomic classification.</title>
        <authorList>
            <person name="Goeker M."/>
        </authorList>
    </citation>
    <scope>NUCLEOTIDE SEQUENCE [LARGE SCALE GENOMIC DNA]</scope>
    <source>
        <strain evidence="9 10">DSM 104969</strain>
    </source>
</reference>
<evidence type="ECO:0000256" key="4">
    <source>
        <dbReference type="ARBA" id="ARBA00023110"/>
    </source>
</evidence>
<feature type="signal peptide" evidence="7">
    <location>
        <begin position="1"/>
        <end position="19"/>
    </location>
</feature>
<dbReference type="Gene3D" id="1.10.287.460">
    <property type="entry name" value="Peptidyl-prolyl cis-trans isomerase, FKBP-type, N-terminal domain"/>
    <property type="match status" value="1"/>
</dbReference>
<evidence type="ECO:0000313" key="9">
    <source>
        <dbReference type="EMBL" id="MBB4036686.1"/>
    </source>
</evidence>
<dbReference type="InterPro" id="IPR001179">
    <property type="entry name" value="PPIase_FKBP_dom"/>
</dbReference>
<organism evidence="9 10">
    <name type="scientific">Dysgonomonas hofstadii</name>
    <dbReference type="NCBI Taxonomy" id="637886"/>
    <lineage>
        <taxon>Bacteria</taxon>
        <taxon>Pseudomonadati</taxon>
        <taxon>Bacteroidota</taxon>
        <taxon>Bacteroidia</taxon>
        <taxon>Bacteroidales</taxon>
        <taxon>Dysgonomonadaceae</taxon>
        <taxon>Dysgonomonas</taxon>
    </lineage>
</organism>
<dbReference type="RefSeq" id="WP_183307579.1">
    <property type="nucleotide sequence ID" value="NZ_JACIEP010000008.1"/>
</dbReference>
<sequence>MKKIQVVALGAFVAIGALLTSCGGSVSTNASLKTEIDTISYAFGASMYDQQGLSMFLQQSGIIGDTMSVRSSYMRMISMDTIGAKKDSLTKIMKFKIDSISKANSRNIAEFLKGLKQSIGSPDSQNAYNTGIAIGNQIGKQMFPNVEAQLYGPDAKEKINADAFLAALAASMKGEKFAIPEAGTLFNVKMQEVQAKQQAKRDEEMKAQYADKIAAEAKFFEENKAKEGVTTLPSGVQYKVIKEGNGAKPSANDVVKVHYHGTLIDGTVFDSSVDRGTPATFNVSGVIKGWTEVLQLMPVGSKWTVYIPYDLAYGAADRGTIKPFSNLIFDVELLGIETK</sequence>
<evidence type="ECO:0000259" key="8">
    <source>
        <dbReference type="PROSITE" id="PS50059"/>
    </source>
</evidence>
<dbReference type="Pfam" id="PF00254">
    <property type="entry name" value="FKBP_C"/>
    <property type="match status" value="1"/>
</dbReference>
<feature type="chain" id="PRO_5032596523" description="peptidylprolyl isomerase" evidence="7">
    <location>
        <begin position="20"/>
        <end position="339"/>
    </location>
</feature>
<accession>A0A840CMR4</accession>
<name>A0A840CMR4_9BACT</name>
<dbReference type="EC" id="5.2.1.8" evidence="3 6"/>
<feature type="domain" description="PPIase FKBP-type" evidence="8">
    <location>
        <begin position="252"/>
        <end position="337"/>
    </location>
</feature>
<dbReference type="SUPFAM" id="SSF54534">
    <property type="entry name" value="FKBP-like"/>
    <property type="match status" value="1"/>
</dbReference>
<dbReference type="EMBL" id="JACIEP010000008">
    <property type="protein sequence ID" value="MBB4036686.1"/>
    <property type="molecule type" value="Genomic_DNA"/>
</dbReference>
<evidence type="ECO:0000256" key="5">
    <source>
        <dbReference type="ARBA" id="ARBA00023235"/>
    </source>
</evidence>
<evidence type="ECO:0000256" key="7">
    <source>
        <dbReference type="SAM" id="SignalP"/>
    </source>
</evidence>
<evidence type="ECO:0000313" key="10">
    <source>
        <dbReference type="Proteomes" id="UP000555103"/>
    </source>
</evidence>
<dbReference type="InterPro" id="IPR046357">
    <property type="entry name" value="PPIase_dom_sf"/>
</dbReference>
<dbReference type="PANTHER" id="PTHR43811:SF19">
    <property type="entry name" value="39 KDA FK506-BINDING NUCLEAR PROTEIN"/>
    <property type="match status" value="1"/>
</dbReference>
<keyword evidence="4 6" id="KW-0697">Rotamase</keyword>
<protein>
    <recommendedName>
        <fullName evidence="3 6">peptidylprolyl isomerase</fullName>
        <ecNumber evidence="3 6">5.2.1.8</ecNumber>
    </recommendedName>
</protein>
<keyword evidence="5 6" id="KW-0413">Isomerase</keyword>
<keyword evidence="10" id="KW-1185">Reference proteome</keyword>
<comment type="caution">
    <text evidence="9">The sequence shown here is derived from an EMBL/GenBank/DDBJ whole genome shotgun (WGS) entry which is preliminary data.</text>
</comment>
<dbReference type="GO" id="GO:0003755">
    <property type="term" value="F:peptidyl-prolyl cis-trans isomerase activity"/>
    <property type="evidence" value="ECO:0007669"/>
    <property type="project" value="UniProtKB-KW"/>
</dbReference>
<dbReference type="AlphaFoldDB" id="A0A840CMR4"/>
<comment type="catalytic activity">
    <reaction evidence="1 6">
        <text>[protein]-peptidylproline (omega=180) = [protein]-peptidylproline (omega=0)</text>
        <dbReference type="Rhea" id="RHEA:16237"/>
        <dbReference type="Rhea" id="RHEA-COMP:10747"/>
        <dbReference type="Rhea" id="RHEA-COMP:10748"/>
        <dbReference type="ChEBI" id="CHEBI:83833"/>
        <dbReference type="ChEBI" id="CHEBI:83834"/>
        <dbReference type="EC" id="5.2.1.8"/>
    </reaction>
</comment>
<dbReference type="Pfam" id="PF01346">
    <property type="entry name" value="FKBP_N"/>
    <property type="match status" value="1"/>
</dbReference>
<proteinExistence type="inferred from homology"/>
<dbReference type="InterPro" id="IPR036944">
    <property type="entry name" value="PPIase_FKBP_N_sf"/>
</dbReference>
<evidence type="ECO:0000256" key="6">
    <source>
        <dbReference type="PROSITE-ProRule" id="PRU00277"/>
    </source>
</evidence>
<dbReference type="Gene3D" id="3.10.50.40">
    <property type="match status" value="1"/>
</dbReference>
<dbReference type="PROSITE" id="PS50059">
    <property type="entry name" value="FKBP_PPIASE"/>
    <property type="match status" value="1"/>
</dbReference>
<dbReference type="PROSITE" id="PS51257">
    <property type="entry name" value="PROKAR_LIPOPROTEIN"/>
    <property type="match status" value="1"/>
</dbReference>
<comment type="similarity">
    <text evidence="2">Belongs to the FKBP-type PPIase family.</text>
</comment>
<evidence type="ECO:0000256" key="1">
    <source>
        <dbReference type="ARBA" id="ARBA00000971"/>
    </source>
</evidence>
<evidence type="ECO:0000256" key="2">
    <source>
        <dbReference type="ARBA" id="ARBA00006577"/>
    </source>
</evidence>
<dbReference type="InterPro" id="IPR000774">
    <property type="entry name" value="PPIase_FKBP_N"/>
</dbReference>
<evidence type="ECO:0000256" key="3">
    <source>
        <dbReference type="ARBA" id="ARBA00013194"/>
    </source>
</evidence>
<keyword evidence="7" id="KW-0732">Signal</keyword>